<keyword evidence="3" id="KW-1185">Reference proteome</keyword>
<accession>A0A7H0GJ28</accession>
<dbReference type="Gene3D" id="3.40.50.410">
    <property type="entry name" value="von Willebrand factor, type A domain"/>
    <property type="match status" value="1"/>
</dbReference>
<dbReference type="KEGG" id="daer:H9K75_20355"/>
<dbReference type="InterPro" id="IPR051928">
    <property type="entry name" value="NorD/CobT"/>
</dbReference>
<evidence type="ECO:0000313" key="2">
    <source>
        <dbReference type="EMBL" id="QNP48294.1"/>
    </source>
</evidence>
<dbReference type="InterPro" id="IPR036465">
    <property type="entry name" value="vWFA_dom_sf"/>
</dbReference>
<dbReference type="SUPFAM" id="SSF53300">
    <property type="entry name" value="vWA-like"/>
    <property type="match status" value="1"/>
</dbReference>
<sequence length="274" mass="30584">MYRIRAFALVGESANAHWREPPSRHGKWRAALRTDRSVRLRRQWQGDELDLDAAIEWQVDRRSSRDPGQRIFRDAGRASPALSLLVLVDLSESCNDLVANTDLRLLDLQKQALRLLAKRLDGSTMRLAIHGFHSDTRKSISYFRMLDFGARLDSGGERALQGLRAAYSTRLGAALRHASGMVAHETNARRVIVVLSDGEPSDIDVHDREYLLEDARHAVHEARRNRVNVASLVVGDTGAASARAIYGAGAYAVARNPAELPARLFGFLERLARM</sequence>
<organism evidence="2 3">
    <name type="scientific">Diaphorobacter aerolatus</name>
    <dbReference type="NCBI Taxonomy" id="1288495"/>
    <lineage>
        <taxon>Bacteria</taxon>
        <taxon>Pseudomonadati</taxon>
        <taxon>Pseudomonadota</taxon>
        <taxon>Betaproteobacteria</taxon>
        <taxon>Burkholderiales</taxon>
        <taxon>Comamonadaceae</taxon>
        <taxon>Diaphorobacter</taxon>
    </lineage>
</organism>
<dbReference type="RefSeq" id="WP_187723892.1">
    <property type="nucleotide sequence ID" value="NZ_CP060783.1"/>
</dbReference>
<dbReference type="EMBL" id="CP060783">
    <property type="protein sequence ID" value="QNP48294.1"/>
    <property type="molecule type" value="Genomic_DNA"/>
</dbReference>
<evidence type="ECO:0000313" key="3">
    <source>
        <dbReference type="Proteomes" id="UP000516028"/>
    </source>
</evidence>
<gene>
    <name evidence="2" type="ORF">H9K75_20355</name>
</gene>
<name>A0A7H0GJ28_9BURK</name>
<protein>
    <submittedName>
        <fullName evidence="2">VWA domain-containing protein</fullName>
    </submittedName>
</protein>
<dbReference type="Pfam" id="PF13519">
    <property type="entry name" value="VWA_2"/>
    <property type="match status" value="1"/>
</dbReference>
<dbReference type="SMART" id="SM00327">
    <property type="entry name" value="VWA"/>
    <property type="match status" value="1"/>
</dbReference>
<dbReference type="AlphaFoldDB" id="A0A7H0GJ28"/>
<dbReference type="PANTHER" id="PTHR41248">
    <property type="entry name" value="NORD PROTEIN"/>
    <property type="match status" value="1"/>
</dbReference>
<reference evidence="2 3" key="1">
    <citation type="submission" date="2020-08" db="EMBL/GenBank/DDBJ databases">
        <title>Genome sequence of Diaphorobacter aerolatus KACC 16536T.</title>
        <authorList>
            <person name="Hyun D.-W."/>
            <person name="Bae J.-W."/>
        </authorList>
    </citation>
    <scope>NUCLEOTIDE SEQUENCE [LARGE SCALE GENOMIC DNA]</scope>
    <source>
        <strain evidence="2 3">KACC 16536</strain>
    </source>
</reference>
<evidence type="ECO:0000259" key="1">
    <source>
        <dbReference type="PROSITE" id="PS50234"/>
    </source>
</evidence>
<feature type="domain" description="VWFA" evidence="1">
    <location>
        <begin position="83"/>
        <end position="236"/>
    </location>
</feature>
<dbReference type="Proteomes" id="UP000516028">
    <property type="component" value="Chromosome"/>
</dbReference>
<dbReference type="PROSITE" id="PS50234">
    <property type="entry name" value="VWFA"/>
    <property type="match status" value="1"/>
</dbReference>
<proteinExistence type="predicted"/>
<dbReference type="InterPro" id="IPR002035">
    <property type="entry name" value="VWF_A"/>
</dbReference>
<dbReference type="PANTHER" id="PTHR41248:SF1">
    <property type="entry name" value="NORD PROTEIN"/>
    <property type="match status" value="1"/>
</dbReference>